<dbReference type="InterPro" id="IPR011044">
    <property type="entry name" value="Quino_amine_DH_bsu"/>
</dbReference>
<evidence type="ECO:0000256" key="1">
    <source>
        <dbReference type="SAM" id="SignalP"/>
    </source>
</evidence>
<sequence length="719" mass="75920">MLSKLLLAASTLALAAGAEAQVFNRIASYPVSENTSADADTETSPEIIAATEDGMTLLYSDSPLGVIGMIDISDPAAPMGKGVVEMDGEPTAVSVIGTIAFVGVNTSESYTDPSGKMVSIDTATGEITGECTLAGQPDSTAPAKDGSFVVIAIENERDEDLGDGGLPQMPAGAVQIVPVTDGAMDCGAIITADVTGLADIAPEDPEPEFVDVNDAGQIAVTLQENNHIVILNADGSIASHFSAGSVDLEGIDTQEEGALVFTDSQPGRLREPDAVQWLDDDRLVIANEGDWNGGARGFTIFNKDGTELYENYTGIEYEAVMAGHYPEDRSGNKGVEPEGMEVGVFGDDTYIFLLLERASLVGVYRDTSGDPEFIQLLPSGIGPEGAYAIPSRNLLVTANEADLGPDGGVRAHVMLYELGDGPAAYPQIKSTMDDEGRPIGWGALSGLAADPATAGTLYAVSDSFYGMQPAIFTIDATQTPALITDKLVLTREGVPAQGLDLEGVFANDDGTFYVASEGRLDRGVLHAIYHVGADGEIEETIPFPKEIMAVERRWAAEGVTRIGDVLWVAIQRGFDDDPANQVKLLSYDLESKEWGGVAYPTEAVESGWVGLSDITFAGGDVVYIIERDNQIGANAAIKRLYSVPLADLEPVALTEDLPVVTKTMVYDFIPDLQALNGFVVDKIEGFTIDADGNAFAATDNDGVDDSSGETLFFKVEMDM</sequence>
<keyword evidence="4" id="KW-1185">Reference proteome</keyword>
<protein>
    <submittedName>
        <fullName evidence="3">Esterase-like activity of phytase family protein</fullName>
    </submittedName>
</protein>
<keyword evidence="1" id="KW-0732">Signal</keyword>
<evidence type="ECO:0000259" key="2">
    <source>
        <dbReference type="Pfam" id="PF13449"/>
    </source>
</evidence>
<dbReference type="PANTHER" id="PTHR46928">
    <property type="entry name" value="MESENCHYME-SPECIFIC CELL SURFACE GLYCOPROTEIN"/>
    <property type="match status" value="1"/>
</dbReference>
<dbReference type="EMBL" id="JBHRTB010000010">
    <property type="protein sequence ID" value="MFC3141917.1"/>
    <property type="molecule type" value="Genomic_DNA"/>
</dbReference>
<dbReference type="InterPro" id="IPR015943">
    <property type="entry name" value="WD40/YVTN_repeat-like_dom_sf"/>
</dbReference>
<dbReference type="InterPro" id="IPR027372">
    <property type="entry name" value="Phytase-like_dom"/>
</dbReference>
<dbReference type="Pfam" id="PF13449">
    <property type="entry name" value="Phytase-like"/>
    <property type="match status" value="1"/>
</dbReference>
<dbReference type="Proteomes" id="UP001595632">
    <property type="component" value="Unassembled WGS sequence"/>
</dbReference>
<proteinExistence type="predicted"/>
<accession>A0ABV7GK16</accession>
<dbReference type="SUPFAM" id="SSF50969">
    <property type="entry name" value="YVTN repeat-like/Quinoprotein amine dehydrogenase"/>
    <property type="match status" value="1"/>
</dbReference>
<reference evidence="4" key="1">
    <citation type="journal article" date="2019" name="Int. J. Syst. Evol. Microbiol.">
        <title>The Global Catalogue of Microorganisms (GCM) 10K type strain sequencing project: providing services to taxonomists for standard genome sequencing and annotation.</title>
        <authorList>
            <consortium name="The Broad Institute Genomics Platform"/>
            <consortium name="The Broad Institute Genome Sequencing Center for Infectious Disease"/>
            <person name="Wu L."/>
            <person name="Ma J."/>
        </authorList>
    </citation>
    <scope>NUCLEOTIDE SEQUENCE [LARGE SCALE GENOMIC DNA]</scope>
    <source>
        <strain evidence="4">KCTC 52366</strain>
    </source>
</reference>
<dbReference type="Gene3D" id="2.130.10.10">
    <property type="entry name" value="YVTN repeat-like/Quinoprotein amine dehydrogenase"/>
    <property type="match status" value="1"/>
</dbReference>
<feature type="signal peptide" evidence="1">
    <location>
        <begin position="1"/>
        <end position="20"/>
    </location>
</feature>
<dbReference type="InterPro" id="IPR052956">
    <property type="entry name" value="Mesenchyme-surface_protein"/>
</dbReference>
<dbReference type="SUPFAM" id="SSF63829">
    <property type="entry name" value="Calcium-dependent phosphotriesterase"/>
    <property type="match status" value="1"/>
</dbReference>
<organism evidence="3 4">
    <name type="scientific">Psychromarinibacter halotolerans</name>
    <dbReference type="NCBI Taxonomy" id="1775175"/>
    <lineage>
        <taxon>Bacteria</taxon>
        <taxon>Pseudomonadati</taxon>
        <taxon>Pseudomonadota</taxon>
        <taxon>Alphaproteobacteria</taxon>
        <taxon>Rhodobacterales</taxon>
        <taxon>Paracoccaceae</taxon>
        <taxon>Psychromarinibacter</taxon>
    </lineage>
</organism>
<feature type="domain" description="Phytase-like" evidence="2">
    <location>
        <begin position="440"/>
        <end position="701"/>
    </location>
</feature>
<evidence type="ECO:0000313" key="4">
    <source>
        <dbReference type="Proteomes" id="UP001595632"/>
    </source>
</evidence>
<dbReference type="PANTHER" id="PTHR46928:SF1">
    <property type="entry name" value="MESENCHYME-SPECIFIC CELL SURFACE GLYCOPROTEIN"/>
    <property type="match status" value="1"/>
</dbReference>
<name>A0ABV7GK16_9RHOB</name>
<comment type="caution">
    <text evidence="3">The sequence shown here is derived from an EMBL/GenBank/DDBJ whole genome shotgun (WGS) entry which is preliminary data.</text>
</comment>
<gene>
    <name evidence="3" type="ORF">ACFOGP_04315</name>
</gene>
<feature type="chain" id="PRO_5045730448" evidence="1">
    <location>
        <begin position="21"/>
        <end position="719"/>
    </location>
</feature>
<dbReference type="RefSeq" id="WP_275631835.1">
    <property type="nucleotide sequence ID" value="NZ_JARGYD010000002.1"/>
</dbReference>
<evidence type="ECO:0000313" key="3">
    <source>
        <dbReference type="EMBL" id="MFC3141917.1"/>
    </source>
</evidence>